<reference evidence="2 3" key="1">
    <citation type="submission" date="2022-01" db="EMBL/GenBank/DDBJ databases">
        <title>Draft Genome Sequences of Seven Type Strains of the Genus Streptomyces.</title>
        <authorList>
            <person name="Aziz S."/>
            <person name="Coretto E."/>
            <person name="Chronakova A."/>
            <person name="Sproer C."/>
            <person name="Huber K."/>
            <person name="Nouioui I."/>
            <person name="Gross H."/>
        </authorList>
    </citation>
    <scope>NUCLEOTIDE SEQUENCE [LARGE SCALE GENOMIC DNA]</scope>
    <source>
        <strain evidence="2 3">DSM 41685</strain>
    </source>
</reference>
<feature type="repeat" description="TPR" evidence="1">
    <location>
        <begin position="425"/>
        <end position="458"/>
    </location>
</feature>
<dbReference type="InterPro" id="IPR027417">
    <property type="entry name" value="P-loop_NTPase"/>
</dbReference>
<dbReference type="SMART" id="SM00028">
    <property type="entry name" value="TPR"/>
    <property type="match status" value="5"/>
</dbReference>
<dbReference type="SUPFAM" id="SSF46785">
    <property type="entry name" value="Winged helix' DNA-binding domain"/>
    <property type="match status" value="1"/>
</dbReference>
<comment type="caution">
    <text evidence="2">The sequence shown here is derived from an EMBL/GenBank/DDBJ whole genome shotgun (WGS) entry which is preliminary data.</text>
</comment>
<dbReference type="SUPFAM" id="SSF48452">
    <property type="entry name" value="TPR-like"/>
    <property type="match status" value="1"/>
</dbReference>
<organism evidence="2 3">
    <name type="scientific">Streptomyces tricolor</name>
    <dbReference type="NCBI Taxonomy" id="68277"/>
    <lineage>
        <taxon>Bacteria</taxon>
        <taxon>Bacillati</taxon>
        <taxon>Actinomycetota</taxon>
        <taxon>Actinomycetes</taxon>
        <taxon>Kitasatosporales</taxon>
        <taxon>Streptomycetaceae</taxon>
        <taxon>Streptomyces</taxon>
        <taxon>Streptomyces violaceoruber group</taxon>
    </lineage>
</organism>
<gene>
    <name evidence="2" type="ORF">L0F81_42015</name>
</gene>
<dbReference type="Proteomes" id="UP001299012">
    <property type="component" value="Unassembled WGS sequence"/>
</dbReference>
<dbReference type="InterPro" id="IPR036390">
    <property type="entry name" value="WH_DNA-bd_sf"/>
</dbReference>
<keyword evidence="1" id="KW-0802">TPR repeat</keyword>
<dbReference type="SUPFAM" id="SSF52540">
    <property type="entry name" value="P-loop containing nucleoside triphosphate hydrolases"/>
    <property type="match status" value="1"/>
</dbReference>
<dbReference type="PANTHER" id="PTHR47691:SF3">
    <property type="entry name" value="HTH-TYPE TRANSCRIPTIONAL REGULATOR RV0890C-RELATED"/>
    <property type="match status" value="1"/>
</dbReference>
<dbReference type="InterPro" id="IPR019734">
    <property type="entry name" value="TPR_rpt"/>
</dbReference>
<accession>A0ABS9JW53</accession>
<proteinExistence type="predicted"/>
<keyword evidence="3" id="KW-1185">Reference proteome</keyword>
<dbReference type="Pfam" id="PF13424">
    <property type="entry name" value="TPR_12"/>
    <property type="match status" value="2"/>
</dbReference>
<evidence type="ECO:0000313" key="3">
    <source>
        <dbReference type="Proteomes" id="UP001299012"/>
    </source>
</evidence>
<dbReference type="InterPro" id="IPR011990">
    <property type="entry name" value="TPR-like_helical_dom_sf"/>
</dbReference>
<dbReference type="RefSeq" id="WP_059255242.1">
    <property type="nucleotide sequence ID" value="NZ_CBDRBY010000017.1"/>
</dbReference>
<protein>
    <submittedName>
        <fullName evidence="2">Tetratricopeptide repeat protein</fullName>
    </submittedName>
</protein>
<sequence length="635" mass="69008">MGGIGKTALALEAAHRACRKGWFPGGALFVDLRGYDDDPVTADQAVLALLDALGVRGPDLPATATGQYDAYRALLGERRERTLLILDNVSDPRQFLPLLPGTDHHRVLVTSRERPDALPVRRIDLDPLAADDAVALVARALLDADERDDRPAREPEALRELAGLCGHLPLALQIAAAMLRRRHPRAIASLVRDIHEAADRTVVLDGGPGGTDQYGRSLILRPVLETSYRRLPSGQARLLRLLALAPGTETHTSTVAALAGLDWATALSQLEELAATGLVTRVRGADGNAVPRWLVHDLVRAYAAGTVAADPDLREEGEAARERVLRFYAMCASLAYARLRWLPGEPEPELFPDRASALSWLDRERAALVAAVQWAAEDRYAYLSVPLAEFLSEYLEWRRYFDDWLTVAGAARDAAHRTGDRRGESVGWDHLGLALRNLGRTEEAIDAHLRALELSRADGDRDGEAVRWGHLANALARAGRPQEAIEAHLRARALHQAGGHVREEADEWNNLALSLHALGRTEEAVDAHVRARDLYLAIGDRHGAGIAWNNLARTWEVSGRTAEAVEAYGNALELEREFGDWFGAGRTLNNLARVHAATGDPARARAALLQAADAYTRAGAPAEAALCQSGADALT</sequence>
<evidence type="ECO:0000256" key="1">
    <source>
        <dbReference type="PROSITE-ProRule" id="PRU00339"/>
    </source>
</evidence>
<evidence type="ECO:0000313" key="2">
    <source>
        <dbReference type="EMBL" id="MCG0069752.1"/>
    </source>
</evidence>
<dbReference type="PROSITE" id="PS50005">
    <property type="entry name" value="TPR"/>
    <property type="match status" value="1"/>
</dbReference>
<dbReference type="Gene3D" id="1.25.40.10">
    <property type="entry name" value="Tetratricopeptide repeat domain"/>
    <property type="match status" value="1"/>
</dbReference>
<dbReference type="Gene3D" id="3.40.50.300">
    <property type="entry name" value="P-loop containing nucleotide triphosphate hydrolases"/>
    <property type="match status" value="1"/>
</dbReference>
<dbReference type="EMBL" id="JAKKZF010000413">
    <property type="protein sequence ID" value="MCG0069752.1"/>
    <property type="molecule type" value="Genomic_DNA"/>
</dbReference>
<name>A0ABS9JW53_9ACTN</name>
<dbReference type="PANTHER" id="PTHR47691">
    <property type="entry name" value="REGULATOR-RELATED"/>
    <property type="match status" value="1"/>
</dbReference>